<dbReference type="STRING" id="1454001.AW08_01642"/>
<sequence length="318" mass="33887">MKFKRIMHSLAVAAAVAATPALAVAPAPPAKPAATQQQSHATAEDAARALADAVRAHDKEALLAVVGPTARSWLASGDAVADRADWQRFLAAYDRQHRVAPLSDGRALLLVGDDDWPFPAPLVRQGGRWFFDAEAGREEVLSRRIGRNELDAIQTLLAIVDAQREYAAGDLDGNGSHDYARRLVSSEGTRDGLFWPVAADQPPSPLGPLVAEATREGYRAGAAGSQPRAYHGYRYRILGAQGPAAPGGARSYVVDGRMIGGFAVLAYPVNHGVSGVMSFIVNHEGVVYQKNLGRNGEAVAAKMQRFNPAAGWTRVPIE</sequence>
<evidence type="ECO:0008006" key="4">
    <source>
        <dbReference type="Google" id="ProtNLM"/>
    </source>
</evidence>
<feature type="chain" id="PRO_5001461454" description="DUF2950 domain-containing protein" evidence="1">
    <location>
        <begin position="24"/>
        <end position="318"/>
    </location>
</feature>
<organism evidence="2 3">
    <name type="scientific">Candidatus Accumulibacter adjunctus</name>
    <dbReference type="NCBI Taxonomy" id="1454001"/>
    <lineage>
        <taxon>Bacteria</taxon>
        <taxon>Pseudomonadati</taxon>
        <taxon>Pseudomonadota</taxon>
        <taxon>Betaproteobacteria</taxon>
        <taxon>Candidatus Accumulibacter</taxon>
    </lineage>
</organism>
<evidence type="ECO:0000313" key="2">
    <source>
        <dbReference type="EMBL" id="EXI68037.1"/>
    </source>
</evidence>
<keyword evidence="1" id="KW-0732">Signal</keyword>
<dbReference type="Pfam" id="PF11453">
    <property type="entry name" value="DUF2950"/>
    <property type="match status" value="1"/>
</dbReference>
<gene>
    <name evidence="2" type="ORF">AW08_01642</name>
</gene>
<dbReference type="Proteomes" id="UP000020218">
    <property type="component" value="Unassembled WGS sequence"/>
</dbReference>
<name>A0A011NTY1_9PROT</name>
<protein>
    <recommendedName>
        <fullName evidence="4">DUF2950 domain-containing protein</fullName>
    </recommendedName>
</protein>
<comment type="caution">
    <text evidence="2">The sequence shown here is derived from an EMBL/GenBank/DDBJ whole genome shotgun (WGS) entry which is preliminary data.</text>
</comment>
<evidence type="ECO:0000256" key="1">
    <source>
        <dbReference type="SAM" id="SignalP"/>
    </source>
</evidence>
<accession>A0A011NTY1</accession>
<proteinExistence type="predicted"/>
<dbReference type="EMBL" id="JFAX01000007">
    <property type="protein sequence ID" value="EXI68037.1"/>
    <property type="molecule type" value="Genomic_DNA"/>
</dbReference>
<dbReference type="AlphaFoldDB" id="A0A011NTY1"/>
<reference evidence="2" key="1">
    <citation type="submission" date="2014-02" db="EMBL/GenBank/DDBJ databases">
        <title>Expanding our view of genomic diversity in Candidatus Accumulibacter clades.</title>
        <authorList>
            <person name="Skennerton C.T."/>
            <person name="Barr J.J."/>
            <person name="Slater F.R."/>
            <person name="Bond P.L."/>
            <person name="Tyson G.W."/>
        </authorList>
    </citation>
    <scope>NUCLEOTIDE SEQUENCE [LARGE SCALE GENOMIC DNA]</scope>
</reference>
<dbReference type="InterPro" id="IPR021556">
    <property type="entry name" value="DUF2950"/>
</dbReference>
<evidence type="ECO:0000313" key="3">
    <source>
        <dbReference type="Proteomes" id="UP000020218"/>
    </source>
</evidence>
<feature type="signal peptide" evidence="1">
    <location>
        <begin position="1"/>
        <end position="23"/>
    </location>
</feature>
<dbReference type="PATRIC" id="fig|1454001.3.peg.1565"/>
<keyword evidence="3" id="KW-1185">Reference proteome</keyword>